<evidence type="ECO:0000313" key="4">
    <source>
        <dbReference type="Proteomes" id="UP001438707"/>
    </source>
</evidence>
<accession>A0AAW1R089</accession>
<dbReference type="AlphaFoldDB" id="A0AAW1R089"/>
<evidence type="ECO:0000313" key="3">
    <source>
        <dbReference type="EMBL" id="KAK9827224.1"/>
    </source>
</evidence>
<dbReference type="Proteomes" id="UP001438707">
    <property type="component" value="Unassembled WGS sequence"/>
</dbReference>
<evidence type="ECO:0000259" key="2">
    <source>
        <dbReference type="Pfam" id="PF01370"/>
    </source>
</evidence>
<gene>
    <name evidence="3" type="ORF">WJX74_010825</name>
</gene>
<comment type="caution">
    <text evidence="3">The sequence shown here is derived from an EMBL/GenBank/DDBJ whole genome shotgun (WGS) entry which is preliminary data.</text>
</comment>
<sequence>MQTSSLHSQPVHAHTCNNPASSRALPRSSRSLGAFQGLRQTRGRFVYLNSVPNFNSKASARRRQHLRVTAAEGQKLSVAISGASGLVGTRLVQKLTQQGAAVKVLSRNPEKSRSKLRYPGVEFFDPSQWQDAMRGIKGVINLAGEPIATRWNDRLKQEIKNSRVNMTTKLVAAINGLPKEQRPEVLVSASAVGTSQAR</sequence>
<dbReference type="InterPro" id="IPR036291">
    <property type="entry name" value="NAD(P)-bd_dom_sf"/>
</dbReference>
<proteinExistence type="predicted"/>
<dbReference type="EMBL" id="JALJOS010000019">
    <property type="protein sequence ID" value="KAK9827224.1"/>
    <property type="molecule type" value="Genomic_DNA"/>
</dbReference>
<name>A0AAW1R089_9CHLO</name>
<dbReference type="SUPFAM" id="SSF51735">
    <property type="entry name" value="NAD(P)-binding Rossmann-fold domains"/>
    <property type="match status" value="1"/>
</dbReference>
<dbReference type="InterPro" id="IPR001509">
    <property type="entry name" value="Epimerase_deHydtase"/>
</dbReference>
<dbReference type="Gene3D" id="3.40.50.720">
    <property type="entry name" value="NAD(P)-binding Rossmann-like Domain"/>
    <property type="match status" value="1"/>
</dbReference>
<reference evidence="3 4" key="1">
    <citation type="journal article" date="2024" name="Nat. Commun.">
        <title>Phylogenomics reveals the evolutionary origins of lichenization in chlorophyte algae.</title>
        <authorList>
            <person name="Puginier C."/>
            <person name="Libourel C."/>
            <person name="Otte J."/>
            <person name="Skaloud P."/>
            <person name="Haon M."/>
            <person name="Grisel S."/>
            <person name="Petersen M."/>
            <person name="Berrin J.G."/>
            <person name="Delaux P.M."/>
            <person name="Dal Grande F."/>
            <person name="Keller J."/>
        </authorList>
    </citation>
    <scope>NUCLEOTIDE SEQUENCE [LARGE SCALE GENOMIC DNA]</scope>
    <source>
        <strain evidence="3 4">SAG 2145</strain>
    </source>
</reference>
<evidence type="ECO:0000256" key="1">
    <source>
        <dbReference type="SAM" id="MobiDB-lite"/>
    </source>
</evidence>
<feature type="compositionally biased region" description="Low complexity" evidence="1">
    <location>
        <begin position="19"/>
        <end position="28"/>
    </location>
</feature>
<feature type="domain" description="NAD-dependent epimerase/dehydratase" evidence="2">
    <location>
        <begin position="79"/>
        <end position="191"/>
    </location>
</feature>
<dbReference type="Pfam" id="PF01370">
    <property type="entry name" value="Epimerase"/>
    <property type="match status" value="1"/>
</dbReference>
<protein>
    <recommendedName>
        <fullName evidence="2">NAD-dependent epimerase/dehydratase domain-containing protein</fullName>
    </recommendedName>
</protein>
<organism evidence="3 4">
    <name type="scientific">Apatococcus lobatus</name>
    <dbReference type="NCBI Taxonomy" id="904363"/>
    <lineage>
        <taxon>Eukaryota</taxon>
        <taxon>Viridiplantae</taxon>
        <taxon>Chlorophyta</taxon>
        <taxon>core chlorophytes</taxon>
        <taxon>Trebouxiophyceae</taxon>
        <taxon>Chlorellales</taxon>
        <taxon>Chlorellaceae</taxon>
        <taxon>Apatococcus</taxon>
    </lineage>
</organism>
<feature type="region of interest" description="Disordered" evidence="1">
    <location>
        <begin position="1"/>
        <end position="28"/>
    </location>
</feature>
<dbReference type="PANTHER" id="PTHR11092:SF0">
    <property type="entry name" value="EPIMERASE FAMILY PROTEIN SDR39U1"/>
    <property type="match status" value="1"/>
</dbReference>
<keyword evidence="4" id="KW-1185">Reference proteome</keyword>
<dbReference type="PANTHER" id="PTHR11092">
    <property type="entry name" value="SUGAR NUCLEOTIDE EPIMERASE RELATED"/>
    <property type="match status" value="1"/>
</dbReference>